<dbReference type="RefSeq" id="XP_018229735.1">
    <property type="nucleotide sequence ID" value="XM_018373990.1"/>
</dbReference>
<dbReference type="EMBL" id="LFWA01000007">
    <property type="protein sequence ID" value="KTW30444.1"/>
    <property type="molecule type" value="Genomic_DNA"/>
</dbReference>
<protein>
    <recommendedName>
        <fullName evidence="1">Sfi1 spindle body domain-containing protein</fullName>
    </recommendedName>
</protein>
<keyword evidence="3" id="KW-1185">Reference proteome</keyword>
<dbReference type="Proteomes" id="UP000053447">
    <property type="component" value="Unassembled WGS sequence"/>
</dbReference>
<dbReference type="Pfam" id="PF08457">
    <property type="entry name" value="Sfi1"/>
    <property type="match status" value="1"/>
</dbReference>
<dbReference type="GeneID" id="28940245"/>
<organism evidence="2 3">
    <name type="scientific">Pneumocystis jirovecii (strain RU7)</name>
    <name type="common">Human pneumocystis pneumonia agent</name>
    <dbReference type="NCBI Taxonomy" id="1408657"/>
    <lineage>
        <taxon>Eukaryota</taxon>
        <taxon>Fungi</taxon>
        <taxon>Dikarya</taxon>
        <taxon>Ascomycota</taxon>
        <taxon>Taphrinomycotina</taxon>
        <taxon>Pneumocystomycetes</taxon>
        <taxon>Pneumocystaceae</taxon>
        <taxon>Pneumocystis</taxon>
    </lineage>
</organism>
<dbReference type="OrthoDB" id="5360338at2759"/>
<sequence>MQGQGWEYKFKSLIKDMGIDFKFIKNKIPENSILINKYNDLDHPFTPNSEESSKSLKEFFYNSDETFSNSLSSQMTKNSSTSTKLTQEYIKLPLHNDTMLKNVKQAEYICNERYIQIKREYLRIWFQKTRNINIKFQLMYSKAILHDKYTLTSQALGFWFQKSLYYKKIKNNARNAGNYLIIEKCFIKWTKMFYIKKKKHQHLYNSILMKIFLNAWRKIWIMQYKVAALYRLSFSFSIWKKKLLIQKKKLFKAIKFQKLHILKTIFLKWLAKVHLNKLQLNKKLKKKHNAFLLWKWQFQIISRKKKTIIGNYSKKLINYYYKLWFQKLEQNNKNIIKAIKLSNNLNLVKTFQLWNWIERLSLLKKNKKRADEILFTNTKKKFINQWKKKNNDIQKKNIIAKYTSNCFYIRHSIIQWKTKFNKKAKMRREEHVNSFIYNHDLQLCHKVILNWRCYLKSIILNQNVALKFRVNKFQYLIIHFFNIWANKYKIINTMFLKIQKKKKLKHIRLYFMKWKAKQNIIFIMNNSALTILIKKNHILIKKYFRKWELYILQLRGPEIQAHLFQKRQIILFMKTTFHFWQQQFKKKKLYQKNNTKKNINSILSGNLSNITSLNNLTLSPFLNKLEYTKF</sequence>
<name>A0A0W4ZPY8_PNEJ7</name>
<comment type="caution">
    <text evidence="2">The sequence shown here is derived from an EMBL/GenBank/DDBJ whole genome shotgun (WGS) entry which is preliminary data.</text>
</comment>
<accession>A0A0W4ZPY8</accession>
<proteinExistence type="predicted"/>
<evidence type="ECO:0000313" key="2">
    <source>
        <dbReference type="EMBL" id="KTW30444.1"/>
    </source>
</evidence>
<evidence type="ECO:0000313" key="3">
    <source>
        <dbReference type="Proteomes" id="UP000053447"/>
    </source>
</evidence>
<dbReference type="AlphaFoldDB" id="A0A0W4ZPY8"/>
<dbReference type="VEuPathDB" id="FungiDB:T551_01727"/>
<gene>
    <name evidence="2" type="ORF">T551_01727</name>
</gene>
<feature type="domain" description="Sfi1 spindle body" evidence="1">
    <location>
        <begin position="350"/>
        <end position="583"/>
    </location>
</feature>
<dbReference type="STRING" id="1408657.A0A0W4ZPY8"/>
<evidence type="ECO:0000259" key="1">
    <source>
        <dbReference type="Pfam" id="PF08457"/>
    </source>
</evidence>
<reference evidence="3" key="1">
    <citation type="journal article" date="2016" name="Nat. Commun.">
        <title>Genome analysis of three Pneumocystis species reveals adaptation mechanisms to life exclusively in mammalian hosts.</title>
        <authorList>
            <person name="Ma L."/>
            <person name="Chen Z."/>
            <person name="Huang D.W."/>
            <person name="Kutty G."/>
            <person name="Ishihara M."/>
            <person name="Wang H."/>
            <person name="Abouelleil A."/>
            <person name="Bishop L."/>
            <person name="Davey E."/>
            <person name="Deng R."/>
            <person name="Deng X."/>
            <person name="Fan L."/>
            <person name="Fantoni G."/>
            <person name="Fitzgerald M."/>
            <person name="Gogineni E."/>
            <person name="Goldberg J.M."/>
            <person name="Handley G."/>
            <person name="Hu X."/>
            <person name="Huber C."/>
            <person name="Jiao X."/>
            <person name="Jones K."/>
            <person name="Levin J.Z."/>
            <person name="Liu Y."/>
            <person name="Macdonald P."/>
            <person name="Melnikov A."/>
            <person name="Raley C."/>
            <person name="Sassi M."/>
            <person name="Sherman B.T."/>
            <person name="Song X."/>
            <person name="Sykes S."/>
            <person name="Tran B."/>
            <person name="Walsh L."/>
            <person name="Xia Y."/>
            <person name="Yang J."/>
            <person name="Young S."/>
            <person name="Zeng Q."/>
            <person name="Zheng X."/>
            <person name="Stephens R."/>
            <person name="Nusbaum C."/>
            <person name="Birren B.W."/>
            <person name="Azadi P."/>
            <person name="Lempicki R.A."/>
            <person name="Cuomo C.A."/>
            <person name="Kovacs J.A."/>
        </authorList>
    </citation>
    <scope>NUCLEOTIDE SEQUENCE [LARGE SCALE GENOMIC DNA]</scope>
    <source>
        <strain evidence="3">RU7</strain>
    </source>
</reference>
<dbReference type="InterPro" id="IPR013665">
    <property type="entry name" value="Sfi1_dom"/>
</dbReference>